<comment type="caution">
    <text evidence="1">The sequence shown here is derived from an EMBL/GenBank/DDBJ whole genome shotgun (WGS) entry which is preliminary data.</text>
</comment>
<dbReference type="Proteomes" id="UP000681722">
    <property type="component" value="Unassembled WGS sequence"/>
</dbReference>
<accession>A0A8S2ZCC1</accession>
<sequence length="79" mass="8981">MNPRLHQVCSSAFVSSDFIQYLTDIYFDPARPITASTRFQMLADMCQLANDTITDSLNLFYSSAFISGSTIRRDLFQSQ</sequence>
<organism evidence="1 2">
    <name type="scientific">Didymodactylos carnosus</name>
    <dbReference type="NCBI Taxonomy" id="1234261"/>
    <lineage>
        <taxon>Eukaryota</taxon>
        <taxon>Metazoa</taxon>
        <taxon>Spiralia</taxon>
        <taxon>Gnathifera</taxon>
        <taxon>Rotifera</taxon>
        <taxon>Eurotatoria</taxon>
        <taxon>Bdelloidea</taxon>
        <taxon>Philodinida</taxon>
        <taxon>Philodinidae</taxon>
        <taxon>Didymodactylos</taxon>
    </lineage>
</organism>
<evidence type="ECO:0000313" key="1">
    <source>
        <dbReference type="EMBL" id="CAF4619842.1"/>
    </source>
</evidence>
<dbReference type="EMBL" id="CAJOBC010133149">
    <property type="protein sequence ID" value="CAF4619842.1"/>
    <property type="molecule type" value="Genomic_DNA"/>
</dbReference>
<proteinExistence type="predicted"/>
<protein>
    <submittedName>
        <fullName evidence="1">Uncharacterized protein</fullName>
    </submittedName>
</protein>
<evidence type="ECO:0000313" key="2">
    <source>
        <dbReference type="Proteomes" id="UP000681722"/>
    </source>
</evidence>
<dbReference type="OrthoDB" id="10031245at2759"/>
<feature type="non-terminal residue" evidence="1">
    <location>
        <position position="79"/>
    </location>
</feature>
<dbReference type="AlphaFoldDB" id="A0A8S2ZCC1"/>
<reference evidence="1" key="1">
    <citation type="submission" date="2021-02" db="EMBL/GenBank/DDBJ databases">
        <authorList>
            <person name="Nowell W R."/>
        </authorList>
    </citation>
    <scope>NUCLEOTIDE SEQUENCE</scope>
</reference>
<name>A0A8S2ZCC1_9BILA</name>
<gene>
    <name evidence="1" type="ORF">SRO942_LOCUS49499</name>
</gene>